<sequence length="143" mass="16150">MKNSKGFLFGGFISFSLLLAGCGESAGVESLSPDDMEAYLQDNEEAFILTTNTEDEEERQEIIEMVDENVENMPVKEINSRDERVTDNEQGLEDIGIAGPSVHESLSYYENGELEERTSVSEVDYEDEEEKAAEIQNFDRTFE</sequence>
<feature type="region of interest" description="Disordered" evidence="1">
    <location>
        <begin position="110"/>
        <end position="143"/>
    </location>
</feature>
<reference evidence="2 3" key="1">
    <citation type="submission" date="2016-10" db="EMBL/GenBank/DDBJ databases">
        <authorList>
            <person name="de Groot N.N."/>
        </authorList>
    </citation>
    <scope>NUCLEOTIDE SEQUENCE [LARGE SCALE GENOMIC DNA]</scope>
    <source>
        <strain evidence="2 3">DSM 21771</strain>
    </source>
</reference>
<dbReference type="EMBL" id="FNEN01000002">
    <property type="protein sequence ID" value="SDI43653.1"/>
    <property type="molecule type" value="Genomic_DNA"/>
</dbReference>
<evidence type="ECO:0000313" key="3">
    <source>
        <dbReference type="Proteomes" id="UP000198853"/>
    </source>
</evidence>
<gene>
    <name evidence="2" type="ORF">SAMN04488123_102149</name>
</gene>
<evidence type="ECO:0000256" key="1">
    <source>
        <dbReference type="SAM" id="MobiDB-lite"/>
    </source>
</evidence>
<dbReference type="PROSITE" id="PS51257">
    <property type="entry name" value="PROKAR_LIPOPROTEIN"/>
    <property type="match status" value="1"/>
</dbReference>
<feature type="compositionally biased region" description="Basic and acidic residues" evidence="1">
    <location>
        <begin position="78"/>
        <end position="87"/>
    </location>
</feature>
<dbReference type="Proteomes" id="UP000198853">
    <property type="component" value="Unassembled WGS sequence"/>
</dbReference>
<name>A0A1G8KJM5_9BACI</name>
<evidence type="ECO:0008006" key="4">
    <source>
        <dbReference type="Google" id="ProtNLM"/>
    </source>
</evidence>
<feature type="region of interest" description="Disordered" evidence="1">
    <location>
        <begin position="74"/>
        <end position="95"/>
    </location>
</feature>
<organism evidence="2 3">
    <name type="scientific">Natribacillus halophilus</name>
    <dbReference type="NCBI Taxonomy" id="549003"/>
    <lineage>
        <taxon>Bacteria</taxon>
        <taxon>Bacillati</taxon>
        <taxon>Bacillota</taxon>
        <taxon>Bacilli</taxon>
        <taxon>Bacillales</taxon>
        <taxon>Bacillaceae</taxon>
        <taxon>Natribacillus</taxon>
    </lineage>
</organism>
<proteinExistence type="predicted"/>
<dbReference type="AlphaFoldDB" id="A0A1G8KJM5"/>
<dbReference type="OrthoDB" id="2967338at2"/>
<accession>A0A1G8KJM5</accession>
<protein>
    <recommendedName>
        <fullName evidence="4">Lipoprotein</fullName>
    </recommendedName>
</protein>
<evidence type="ECO:0000313" key="2">
    <source>
        <dbReference type="EMBL" id="SDI43653.1"/>
    </source>
</evidence>
<dbReference type="RefSeq" id="WP_090396067.1">
    <property type="nucleotide sequence ID" value="NZ_FNEN01000002.1"/>
</dbReference>
<keyword evidence="3" id="KW-1185">Reference proteome</keyword>